<accession>A0A7W9WJX5</accession>
<dbReference type="Gene3D" id="3.40.50.300">
    <property type="entry name" value="P-loop containing nucleotide triphosphate hydrolases"/>
    <property type="match status" value="1"/>
</dbReference>
<dbReference type="InterPro" id="IPR027417">
    <property type="entry name" value="P-loop_NTPase"/>
</dbReference>
<protein>
    <submittedName>
        <fullName evidence="2">Putative GTPase</fullName>
    </submittedName>
</protein>
<dbReference type="GO" id="GO:0005525">
    <property type="term" value="F:GTP binding"/>
    <property type="evidence" value="ECO:0007669"/>
    <property type="project" value="InterPro"/>
</dbReference>
<dbReference type="EMBL" id="JACHGV010000010">
    <property type="protein sequence ID" value="MBB6080121.1"/>
    <property type="molecule type" value="Genomic_DNA"/>
</dbReference>
<dbReference type="InterPro" id="IPR006073">
    <property type="entry name" value="GTP-bd"/>
</dbReference>
<proteinExistence type="predicted"/>
<evidence type="ECO:0000313" key="3">
    <source>
        <dbReference type="Proteomes" id="UP000591537"/>
    </source>
</evidence>
<dbReference type="Proteomes" id="UP000591537">
    <property type="component" value="Unassembled WGS sequence"/>
</dbReference>
<sequence>MSFEYNFEEFSRYIQEKHQESVEERGGSFNLALFGDSGAGKSTLINTVFGVKLAPTGIGNRQTTHVRFYRVPDDGPIGIYDTPGFEIGAGDLPTLIAKIESILKRPGRGPTSEPIHAVWFVVNPSANRFLDSHANMVRALDDLGLPVFVVLTHVVGDVIGQKAVLLREAITKRGLPLAAGKVFLVNSIEVVTPKSTYPIHGVRELLDSTVKAIPEAARTAAMTAQRLDFTVQRARSEHVILLAVNAALGAHAAPPVVDMAALLAVHGGMMAGISVAYGVPVDVKSLSNLLWRILVGSVAIKEGAGWLAEELAKRAAEEAGKKAAAKGLVKFVPGLNFVVGAVSTIIGAPMMYIVGHAWMDVCEYLRTHPDQITDDGETRYGELFLRCYRKRLQEGGPSWLSQLLHRGADK</sequence>
<reference evidence="2 3" key="1">
    <citation type="submission" date="2020-08" db="EMBL/GenBank/DDBJ databases">
        <title>Genomic Encyclopedia of Type Strains, Phase IV (KMG-IV): sequencing the most valuable type-strain genomes for metagenomic binning, comparative biology and taxonomic classification.</title>
        <authorList>
            <person name="Goeker M."/>
        </authorList>
    </citation>
    <scope>NUCLEOTIDE SEQUENCE [LARGE SCALE GENOMIC DNA]</scope>
    <source>
        <strain evidence="2 3">DSM 43350</strain>
    </source>
</reference>
<keyword evidence="3" id="KW-1185">Reference proteome</keyword>
<feature type="domain" description="G" evidence="1">
    <location>
        <begin position="31"/>
        <end position="151"/>
    </location>
</feature>
<dbReference type="Pfam" id="PF01926">
    <property type="entry name" value="MMR_HSR1"/>
    <property type="match status" value="1"/>
</dbReference>
<evidence type="ECO:0000313" key="2">
    <source>
        <dbReference type="EMBL" id="MBB6080121.1"/>
    </source>
</evidence>
<dbReference type="CDD" id="cd00882">
    <property type="entry name" value="Ras_like_GTPase"/>
    <property type="match status" value="1"/>
</dbReference>
<organism evidence="2 3">
    <name type="scientific">Streptomyces paradoxus</name>
    <dbReference type="NCBI Taxonomy" id="66375"/>
    <lineage>
        <taxon>Bacteria</taxon>
        <taxon>Bacillati</taxon>
        <taxon>Actinomycetota</taxon>
        <taxon>Actinomycetes</taxon>
        <taxon>Kitasatosporales</taxon>
        <taxon>Streptomycetaceae</taxon>
        <taxon>Streptomyces</taxon>
    </lineage>
</organism>
<dbReference type="RefSeq" id="WP_184564828.1">
    <property type="nucleotide sequence ID" value="NZ_BAAARS010000011.1"/>
</dbReference>
<comment type="caution">
    <text evidence="2">The sequence shown here is derived from an EMBL/GenBank/DDBJ whole genome shotgun (WGS) entry which is preliminary data.</text>
</comment>
<gene>
    <name evidence="2" type="ORF">HNR57_006065</name>
</gene>
<name>A0A7W9WJX5_9ACTN</name>
<dbReference type="AlphaFoldDB" id="A0A7W9WJX5"/>
<evidence type="ECO:0000259" key="1">
    <source>
        <dbReference type="Pfam" id="PF01926"/>
    </source>
</evidence>
<dbReference type="SUPFAM" id="SSF52540">
    <property type="entry name" value="P-loop containing nucleoside triphosphate hydrolases"/>
    <property type="match status" value="1"/>
</dbReference>